<name>A0A4Z0UZQ2_9BACT</name>
<dbReference type="InterPro" id="IPR005094">
    <property type="entry name" value="Endonuclease_MobA/VirD2"/>
</dbReference>
<feature type="compositionally biased region" description="Basic and acidic residues" evidence="1">
    <location>
        <begin position="458"/>
        <end position="467"/>
    </location>
</feature>
<feature type="compositionally biased region" description="Polar residues" evidence="1">
    <location>
        <begin position="400"/>
        <end position="410"/>
    </location>
</feature>
<evidence type="ECO:0000313" key="3">
    <source>
        <dbReference type="EMBL" id="TGG36252.1"/>
    </source>
</evidence>
<protein>
    <recommendedName>
        <fullName evidence="2">MobA/VirD2-like nuclease domain-containing protein</fullName>
    </recommendedName>
</protein>
<dbReference type="EMBL" id="SJSA01000002">
    <property type="protein sequence ID" value="TGG36252.1"/>
    <property type="molecule type" value="Genomic_DNA"/>
</dbReference>
<comment type="caution">
    <text evidence="3">The sequence shown here is derived from an EMBL/GenBank/DDBJ whole genome shotgun (WGS) entry which is preliminary data.</text>
</comment>
<dbReference type="Proteomes" id="UP000297635">
    <property type="component" value="Unassembled WGS sequence"/>
</dbReference>
<dbReference type="RefSeq" id="WP_135471995.1">
    <property type="nucleotide sequence ID" value="NZ_CASPHE010000126.1"/>
</dbReference>
<sequence>MIAYIINGKSFGNCVDYVTRRTLEEKLSAEAAQKQRADEKKYESNNGEGIVYHLSKDWELIGASSDIRLYEGRKAIADDIARPTRTRKPIKDPVGHISLDFHPKDAPKMTNERMADIACDYMKRMGLDNTPYIIVRHFDKAHPHCHLVFSRVDYDGKILTQTTNFKKNERVCKALNLKHRLMQGRSKLDTDVSKLRGKEKVRYKLTHDLARLFVSPDVKDWNSFLIVLLRNGITTKEKVGKSGRTNLYYCVGKQSFWSMKLDPFLTRENLERVFRERIERRLKESESVIKRAERHAVEEPKLEKKATSQPRVSAQSQSPIQSHKPIVIPPLPFEFLWNVPKSDEAAYRRGETVYTFARKPADRYKAYYWIWYDFKTGKPQCSFDPPKSRDIPPVFLQQVVSSGKTSSHQSESSDFRMSHVSLSNAPNDEVCIAHGEPVSGDFKQFLENHPDMDFYDAKRKFKEEQKAKQKSRQGTKLSPS</sequence>
<organism evidence="3 4">
    <name type="scientific">Duncaniella freteri</name>
    <dbReference type="NCBI Taxonomy" id="2530391"/>
    <lineage>
        <taxon>Bacteria</taxon>
        <taxon>Pseudomonadati</taxon>
        <taxon>Bacteroidota</taxon>
        <taxon>Bacteroidia</taxon>
        <taxon>Bacteroidales</taxon>
        <taxon>Muribaculaceae</taxon>
        <taxon>Duncaniella</taxon>
    </lineage>
</organism>
<reference evidence="3 4" key="1">
    <citation type="submission" date="2019-02" db="EMBL/GenBank/DDBJ databases">
        <title>Isolation and identification of novel species under the genus Muribaculum.</title>
        <authorList>
            <person name="Miyake S."/>
            <person name="Ding Y."/>
            <person name="Low A."/>
            <person name="Soh M."/>
            <person name="Seedorf H."/>
        </authorList>
    </citation>
    <scope>NUCLEOTIDE SEQUENCE [LARGE SCALE GENOMIC DNA]</scope>
    <source>
        <strain evidence="3 4">TLL-A3</strain>
    </source>
</reference>
<feature type="region of interest" description="Disordered" evidence="1">
    <location>
        <begin position="400"/>
        <end position="419"/>
    </location>
</feature>
<dbReference type="GeneID" id="82150172"/>
<evidence type="ECO:0000313" key="4">
    <source>
        <dbReference type="Proteomes" id="UP000297635"/>
    </source>
</evidence>
<feature type="compositionally biased region" description="Polar residues" evidence="1">
    <location>
        <begin position="307"/>
        <end position="319"/>
    </location>
</feature>
<feature type="domain" description="MobA/VirD2-like nuclease" evidence="2">
    <location>
        <begin position="83"/>
        <end position="181"/>
    </location>
</feature>
<gene>
    <name evidence="3" type="ORF">EZ315_10280</name>
</gene>
<proteinExistence type="predicted"/>
<feature type="region of interest" description="Disordered" evidence="1">
    <location>
        <begin position="458"/>
        <end position="480"/>
    </location>
</feature>
<dbReference type="AlphaFoldDB" id="A0A4Z0UZQ2"/>
<keyword evidence="4" id="KW-1185">Reference proteome</keyword>
<evidence type="ECO:0000259" key="2">
    <source>
        <dbReference type="Pfam" id="PF03432"/>
    </source>
</evidence>
<evidence type="ECO:0000256" key="1">
    <source>
        <dbReference type="SAM" id="MobiDB-lite"/>
    </source>
</evidence>
<feature type="region of interest" description="Disordered" evidence="1">
    <location>
        <begin position="299"/>
        <end position="319"/>
    </location>
</feature>
<accession>A0A4Z0UZQ2</accession>
<dbReference type="Pfam" id="PF03432">
    <property type="entry name" value="Relaxase"/>
    <property type="match status" value="1"/>
</dbReference>